<feature type="region of interest" description="Disordered" evidence="1">
    <location>
        <begin position="243"/>
        <end position="419"/>
    </location>
</feature>
<name>A0A5J4R5T6_9ZZZZ</name>
<feature type="compositionally biased region" description="Low complexity" evidence="1">
    <location>
        <begin position="309"/>
        <end position="331"/>
    </location>
</feature>
<feature type="compositionally biased region" description="Polar residues" evidence="1">
    <location>
        <begin position="332"/>
        <end position="346"/>
    </location>
</feature>
<evidence type="ECO:0000256" key="1">
    <source>
        <dbReference type="SAM" id="MobiDB-lite"/>
    </source>
</evidence>
<feature type="compositionally biased region" description="Polar residues" evidence="1">
    <location>
        <begin position="243"/>
        <end position="265"/>
    </location>
</feature>
<gene>
    <name evidence="2" type="ORF">EZS27_022242</name>
</gene>
<feature type="compositionally biased region" description="Low complexity" evidence="1">
    <location>
        <begin position="347"/>
        <end position="411"/>
    </location>
</feature>
<proteinExistence type="predicted"/>
<accession>A0A5J4R5T6</accession>
<dbReference type="EMBL" id="SNRY01001735">
    <property type="protein sequence ID" value="KAA6328905.1"/>
    <property type="molecule type" value="Genomic_DNA"/>
</dbReference>
<comment type="caution">
    <text evidence="2">The sequence shown here is derived from an EMBL/GenBank/DDBJ whole genome shotgun (WGS) entry which is preliminary data.</text>
</comment>
<evidence type="ECO:0000313" key="2">
    <source>
        <dbReference type="EMBL" id="KAA6328905.1"/>
    </source>
</evidence>
<evidence type="ECO:0008006" key="3">
    <source>
        <dbReference type="Google" id="ProtNLM"/>
    </source>
</evidence>
<dbReference type="AlphaFoldDB" id="A0A5J4R5T6"/>
<organism evidence="2">
    <name type="scientific">termite gut metagenome</name>
    <dbReference type="NCBI Taxonomy" id="433724"/>
    <lineage>
        <taxon>unclassified sequences</taxon>
        <taxon>metagenomes</taxon>
        <taxon>organismal metagenomes</taxon>
    </lineage>
</organism>
<protein>
    <recommendedName>
        <fullName evidence="3">Vitellogenin II</fullName>
    </recommendedName>
</protein>
<reference evidence="2" key="1">
    <citation type="submission" date="2019-03" db="EMBL/GenBank/DDBJ databases">
        <title>Single cell metagenomics reveals metabolic interactions within the superorganism composed of flagellate Streblomastix strix and complex community of Bacteroidetes bacteria on its surface.</title>
        <authorList>
            <person name="Treitli S.C."/>
            <person name="Kolisko M."/>
            <person name="Husnik F."/>
            <person name="Keeling P."/>
            <person name="Hampl V."/>
        </authorList>
    </citation>
    <scope>NUCLEOTIDE SEQUENCE</scope>
    <source>
        <strain evidence="2">STM</strain>
    </source>
</reference>
<sequence length="419" mass="47572">MKKIVLSLLFALCFPIILLAQNYDDDLYYIPEKNKETGKNLVKKEIKTTTTTMYAPSQTTVVVHNRKTKKIRDVDEYNRRYDSSNYNFESNGDTLYIEEKNATDLDGEWINGFNGSQDDYEYAERLIRFRNPRYAVHISSPLYWDVVYGLNSWDWNIYTDGWYAYAFPAFPNHLWWDWRFNSFGTGWGSYYSWNYAGYGGGYYHPYYSYYYPYYYGSGWHHSHNSGYWARNIYNNDRRSAYSSNRTNIGSSVPSSRSTTYNNSNVRRTENRTTAREQNYTPRTQSRRSSSSARVVGTKDNAGSQLQGVTTQRSNNSSSRTTTYTRPSSTSNANVSESKTNESTYTPGSSATSSSRRSSNESSSSSNNNNSNSSSSRQSSYSSSESSSRSSSSYSNSNSSSSGSRSSSAGSSSGSGGRRR</sequence>